<evidence type="ECO:0000313" key="2">
    <source>
        <dbReference type="Proteomes" id="UP000543579"/>
    </source>
</evidence>
<proteinExistence type="predicted"/>
<organism evidence="1 2">
    <name type="scientific">Microbacterium proteolyticum</name>
    <dbReference type="NCBI Taxonomy" id="1572644"/>
    <lineage>
        <taxon>Bacteria</taxon>
        <taxon>Bacillati</taxon>
        <taxon>Actinomycetota</taxon>
        <taxon>Actinomycetes</taxon>
        <taxon>Micrococcales</taxon>
        <taxon>Microbacteriaceae</taxon>
        <taxon>Microbacterium</taxon>
    </lineage>
</organism>
<protein>
    <recommendedName>
        <fullName evidence="3">Aminobenzoate synthetase</fullName>
    </recommendedName>
</protein>
<dbReference type="NCBIfam" id="NF005115">
    <property type="entry name" value="PRK06547.1"/>
    <property type="match status" value="1"/>
</dbReference>
<dbReference type="Gene3D" id="3.40.50.300">
    <property type="entry name" value="P-loop containing nucleotide triphosphate hydrolases"/>
    <property type="match status" value="1"/>
</dbReference>
<dbReference type="Proteomes" id="UP000543579">
    <property type="component" value="Unassembled WGS sequence"/>
</dbReference>
<dbReference type="SUPFAM" id="SSF52540">
    <property type="entry name" value="P-loop containing nucleoside triphosphate hydrolases"/>
    <property type="match status" value="1"/>
</dbReference>
<name>A0A7W5CK92_9MICO</name>
<evidence type="ECO:0000313" key="1">
    <source>
        <dbReference type="EMBL" id="MBB3158449.1"/>
    </source>
</evidence>
<evidence type="ECO:0008006" key="3">
    <source>
        <dbReference type="Google" id="ProtNLM"/>
    </source>
</evidence>
<sequence>MSSAPSRSSTDPVDVALGAAVAALADRVAAVGAPNPVIVLDGRSGAGKSSLARRFVAGWPARGRVQLVALDDVYPGWDGLADGVAYARESILRPHARGLIGVWERWDWETDARAEAHAVDPSLPLVVEGSGLLTPEVAALADVSVWVEAPGPSRKARALERDGDTYRPHWDRWARQEDHHIAAHDPASLASMVVRVP</sequence>
<accession>A0A7W5CK92</accession>
<comment type="caution">
    <text evidence="1">The sequence shown here is derived from an EMBL/GenBank/DDBJ whole genome shotgun (WGS) entry which is preliminary data.</text>
</comment>
<reference evidence="1 2" key="1">
    <citation type="submission" date="2020-08" db="EMBL/GenBank/DDBJ databases">
        <title>Genomic Encyclopedia of Type Strains, Phase III (KMG-III): the genomes of soil and plant-associated and newly described type strains.</title>
        <authorList>
            <person name="Whitman W."/>
        </authorList>
    </citation>
    <scope>NUCLEOTIDE SEQUENCE [LARGE SCALE GENOMIC DNA]</scope>
    <source>
        <strain evidence="1 2">CECT 8356</strain>
    </source>
</reference>
<dbReference type="AlphaFoldDB" id="A0A7W5CK92"/>
<dbReference type="InterPro" id="IPR027417">
    <property type="entry name" value="P-loop_NTPase"/>
</dbReference>
<dbReference type="RefSeq" id="WP_343054681.1">
    <property type="nucleotide sequence ID" value="NZ_JACHXY010000002.1"/>
</dbReference>
<dbReference type="EMBL" id="JACHXY010000002">
    <property type="protein sequence ID" value="MBB3158449.1"/>
    <property type="molecule type" value="Genomic_DNA"/>
</dbReference>
<gene>
    <name evidence="1" type="ORF">FHS07_002145</name>
</gene>